<proteinExistence type="predicted"/>
<dbReference type="OrthoDB" id="16851at2759"/>
<keyword evidence="3" id="KW-1185">Reference proteome</keyword>
<reference evidence="2" key="1">
    <citation type="submission" date="2020-11" db="EMBL/GenBank/DDBJ databases">
        <authorList>
            <consortium name="DOE Joint Genome Institute"/>
            <person name="Ahrendt S."/>
            <person name="Riley R."/>
            <person name="Andreopoulos W."/>
            <person name="LaButti K."/>
            <person name="Pangilinan J."/>
            <person name="Ruiz-duenas F.J."/>
            <person name="Barrasa J.M."/>
            <person name="Sanchez-Garcia M."/>
            <person name="Camarero S."/>
            <person name="Miyauchi S."/>
            <person name="Serrano A."/>
            <person name="Linde D."/>
            <person name="Babiker R."/>
            <person name="Drula E."/>
            <person name="Ayuso-Fernandez I."/>
            <person name="Pacheco R."/>
            <person name="Padilla G."/>
            <person name="Ferreira P."/>
            <person name="Barriuso J."/>
            <person name="Kellner H."/>
            <person name="Castanera R."/>
            <person name="Alfaro M."/>
            <person name="Ramirez L."/>
            <person name="Pisabarro A.G."/>
            <person name="Kuo A."/>
            <person name="Tritt A."/>
            <person name="Lipzen A."/>
            <person name="He G."/>
            <person name="Yan M."/>
            <person name="Ng V."/>
            <person name="Cullen D."/>
            <person name="Martin F."/>
            <person name="Rosso M.-N."/>
            <person name="Henrissat B."/>
            <person name="Hibbett D."/>
            <person name="Martinez A.T."/>
            <person name="Grigoriev I.V."/>
        </authorList>
    </citation>
    <scope>NUCLEOTIDE SEQUENCE</scope>
    <source>
        <strain evidence="2">AH 44721</strain>
    </source>
</reference>
<protein>
    <submittedName>
        <fullName evidence="2">Uncharacterized protein</fullName>
    </submittedName>
</protein>
<name>A0A9P5NGZ0_GYMJU</name>
<organism evidence="2 3">
    <name type="scientific">Gymnopilus junonius</name>
    <name type="common">Spectacular rustgill mushroom</name>
    <name type="synonym">Gymnopilus spectabilis subsp. junonius</name>
    <dbReference type="NCBI Taxonomy" id="109634"/>
    <lineage>
        <taxon>Eukaryota</taxon>
        <taxon>Fungi</taxon>
        <taxon>Dikarya</taxon>
        <taxon>Basidiomycota</taxon>
        <taxon>Agaricomycotina</taxon>
        <taxon>Agaricomycetes</taxon>
        <taxon>Agaricomycetidae</taxon>
        <taxon>Agaricales</taxon>
        <taxon>Agaricineae</taxon>
        <taxon>Hymenogastraceae</taxon>
        <taxon>Gymnopilus</taxon>
    </lineage>
</organism>
<sequence length="403" mass="44274">MADKKRKQDGTLSHFVVKKAKVAQDAAPGFGASKDTTEGEGGTILDAAARLAEFQALLDFSLVDSEEEIARRLQTISKTLLHGFKLVVKPDGSSQEIEFQVMEAEFYLQIDGLHEDPFTHGSEEQKFSGQWYFHRAPRFSKDSHRSLTSATEYRDGSRKGLDITLGALALNTPTSEESRSDDSRGPQSRRGGILLRSLREVNNKAIISGPSLLVDRLLSASGVATIKELVETKWNGDISAFRTPSATSQGPFLYLKPALLKSSTIYFSPRIGLELSHPGTTSVYKLPLHPRIRFLPKRYRFFGNPELLVSKGRPQTFLGILQSRLSSHPNEDAGLRKPSLAKEISRLMALKEPTAVKYLADYMEGRNGGEKLVDSFIGAKGKGASGSPATYLKMMGAISNLEV</sequence>
<dbReference type="AlphaFoldDB" id="A0A9P5NGZ0"/>
<accession>A0A9P5NGZ0</accession>
<comment type="caution">
    <text evidence="2">The sequence shown here is derived from an EMBL/GenBank/DDBJ whole genome shotgun (WGS) entry which is preliminary data.</text>
</comment>
<evidence type="ECO:0000313" key="3">
    <source>
        <dbReference type="Proteomes" id="UP000724874"/>
    </source>
</evidence>
<dbReference type="EMBL" id="JADNYJ010000091">
    <property type="protein sequence ID" value="KAF8887244.1"/>
    <property type="molecule type" value="Genomic_DNA"/>
</dbReference>
<gene>
    <name evidence="2" type="ORF">CPB84DRAFT_1684681</name>
</gene>
<evidence type="ECO:0000313" key="2">
    <source>
        <dbReference type="EMBL" id="KAF8887244.1"/>
    </source>
</evidence>
<evidence type="ECO:0000256" key="1">
    <source>
        <dbReference type="SAM" id="MobiDB-lite"/>
    </source>
</evidence>
<dbReference type="Proteomes" id="UP000724874">
    <property type="component" value="Unassembled WGS sequence"/>
</dbReference>
<feature type="region of interest" description="Disordered" evidence="1">
    <location>
        <begin position="172"/>
        <end position="191"/>
    </location>
</feature>